<keyword evidence="5" id="KW-0472">Membrane</keyword>
<dbReference type="InterPro" id="IPR000223">
    <property type="entry name" value="Pept_S26A_signal_pept_1"/>
</dbReference>
<dbReference type="PANTHER" id="PTHR12383:SF16">
    <property type="entry name" value="MITOCHONDRIAL INNER MEMBRANE PROTEASE SUBUNIT 1"/>
    <property type="match status" value="1"/>
</dbReference>
<comment type="subcellular location">
    <subcellularLocation>
        <location evidence="1">Mitochondrion inner membrane</location>
    </subcellularLocation>
</comment>
<feature type="domain" description="Peptidase S26" evidence="9">
    <location>
        <begin position="173"/>
        <end position="211"/>
    </location>
</feature>
<dbReference type="Gene3D" id="2.10.109.10">
    <property type="entry name" value="Umud Fragment, subunit A"/>
    <property type="match status" value="1"/>
</dbReference>
<feature type="region of interest" description="Disordered" evidence="8">
    <location>
        <begin position="1"/>
        <end position="26"/>
    </location>
</feature>
<feature type="active site" evidence="7">
    <location>
        <position position="155"/>
    </location>
</feature>
<dbReference type="GO" id="GO:0006627">
    <property type="term" value="P:protein processing involved in protein targeting to mitochondrion"/>
    <property type="evidence" value="ECO:0007669"/>
    <property type="project" value="TreeGrafter"/>
</dbReference>
<keyword evidence="2" id="KW-0999">Mitochondrion inner membrane</keyword>
<dbReference type="Proteomes" id="UP000095751">
    <property type="component" value="Unassembled WGS sequence"/>
</dbReference>
<dbReference type="KEGG" id="fcy:FRACYDRAFT_206019"/>
<keyword evidence="4" id="KW-0496">Mitochondrion</keyword>
<dbReference type="InParanoid" id="A0A1E7FRG3"/>
<evidence type="ECO:0000256" key="5">
    <source>
        <dbReference type="ARBA" id="ARBA00023136"/>
    </source>
</evidence>
<dbReference type="SUPFAM" id="SSF51306">
    <property type="entry name" value="LexA/Signal peptidase"/>
    <property type="match status" value="1"/>
</dbReference>
<dbReference type="OrthoDB" id="308440at2759"/>
<dbReference type="GO" id="GO:0006465">
    <property type="term" value="P:signal peptide processing"/>
    <property type="evidence" value="ECO:0007669"/>
    <property type="project" value="InterPro"/>
</dbReference>
<gene>
    <name evidence="10" type="ORF">FRACYDRAFT_206019</name>
</gene>
<evidence type="ECO:0000256" key="7">
    <source>
        <dbReference type="PIRSR" id="PIRSR600223-1"/>
    </source>
</evidence>
<dbReference type="InterPro" id="IPR052064">
    <property type="entry name" value="Mito_IMP1_subunit"/>
</dbReference>
<dbReference type="PANTHER" id="PTHR12383">
    <property type="entry name" value="PROTEASE FAMILY S26 MITOCHONDRIAL INNER MEMBRANE PROTEASE-RELATED"/>
    <property type="match status" value="1"/>
</dbReference>
<dbReference type="CDD" id="cd06530">
    <property type="entry name" value="S26_SPase_I"/>
    <property type="match status" value="1"/>
</dbReference>
<evidence type="ECO:0000256" key="6">
    <source>
        <dbReference type="ARBA" id="ARBA00038445"/>
    </source>
</evidence>
<keyword evidence="11" id="KW-1185">Reference proteome</keyword>
<evidence type="ECO:0000256" key="4">
    <source>
        <dbReference type="ARBA" id="ARBA00023128"/>
    </source>
</evidence>
<comment type="similarity">
    <text evidence="6">Belongs to the peptidase S26 family. IMP1 subfamily.</text>
</comment>
<evidence type="ECO:0000256" key="8">
    <source>
        <dbReference type="SAM" id="MobiDB-lite"/>
    </source>
</evidence>
<evidence type="ECO:0000256" key="1">
    <source>
        <dbReference type="ARBA" id="ARBA00004273"/>
    </source>
</evidence>
<organism evidence="10 11">
    <name type="scientific">Fragilariopsis cylindrus CCMP1102</name>
    <dbReference type="NCBI Taxonomy" id="635003"/>
    <lineage>
        <taxon>Eukaryota</taxon>
        <taxon>Sar</taxon>
        <taxon>Stramenopiles</taxon>
        <taxon>Ochrophyta</taxon>
        <taxon>Bacillariophyta</taxon>
        <taxon>Bacillariophyceae</taxon>
        <taxon>Bacillariophycidae</taxon>
        <taxon>Bacillariales</taxon>
        <taxon>Bacillariaceae</taxon>
        <taxon>Fragilariopsis</taxon>
    </lineage>
</organism>
<accession>A0A1E7FRG3</accession>
<feature type="active site" evidence="7">
    <location>
        <position position="95"/>
    </location>
</feature>
<dbReference type="EMBL" id="KV784354">
    <property type="protein sequence ID" value="OEU20760.1"/>
    <property type="molecule type" value="Genomic_DNA"/>
</dbReference>
<evidence type="ECO:0000256" key="2">
    <source>
        <dbReference type="ARBA" id="ARBA00022792"/>
    </source>
</evidence>
<protein>
    <submittedName>
        <fullName evidence="10">LexA/Signal peptidase</fullName>
    </submittedName>
</protein>
<name>A0A1E7FRG3_9STRA</name>
<proteinExistence type="inferred from homology"/>
<reference evidence="10 11" key="1">
    <citation type="submission" date="2016-09" db="EMBL/GenBank/DDBJ databases">
        <title>Extensive genetic diversity and differential bi-allelic expression allows diatom success in the polar Southern Ocean.</title>
        <authorList>
            <consortium name="DOE Joint Genome Institute"/>
            <person name="Mock T."/>
            <person name="Otillar R.P."/>
            <person name="Strauss J."/>
            <person name="Dupont C."/>
            <person name="Frickenhaus S."/>
            <person name="Maumus F."/>
            <person name="Mcmullan M."/>
            <person name="Sanges R."/>
            <person name="Schmutz J."/>
            <person name="Toseland A."/>
            <person name="Valas R."/>
            <person name="Veluchamy A."/>
            <person name="Ward B.J."/>
            <person name="Allen A."/>
            <person name="Barry K."/>
            <person name="Falciatore A."/>
            <person name="Ferrante M."/>
            <person name="Fortunato A.E."/>
            <person name="Gloeckner G."/>
            <person name="Gruber A."/>
            <person name="Hipkin R."/>
            <person name="Janech M."/>
            <person name="Kroth P."/>
            <person name="Leese F."/>
            <person name="Lindquist E."/>
            <person name="Lyon B.R."/>
            <person name="Martin J."/>
            <person name="Mayer C."/>
            <person name="Parker M."/>
            <person name="Quesneville H."/>
            <person name="Raymond J."/>
            <person name="Uhlig C."/>
            <person name="Valentin K.U."/>
            <person name="Worden A.Z."/>
            <person name="Armbrust E.V."/>
            <person name="Bowler C."/>
            <person name="Green B."/>
            <person name="Moulton V."/>
            <person name="Van Oosterhout C."/>
            <person name="Grigoriev I."/>
        </authorList>
    </citation>
    <scope>NUCLEOTIDE SEQUENCE [LARGE SCALE GENOMIC DNA]</scope>
    <source>
        <strain evidence="10 11">CCMP1102</strain>
    </source>
</reference>
<dbReference type="Pfam" id="PF10502">
    <property type="entry name" value="Peptidase_S26"/>
    <property type="match status" value="1"/>
</dbReference>
<dbReference type="AlphaFoldDB" id="A0A1E7FRG3"/>
<dbReference type="InterPro" id="IPR036286">
    <property type="entry name" value="LexA/Signal_pep-like_sf"/>
</dbReference>
<evidence type="ECO:0000259" key="9">
    <source>
        <dbReference type="Pfam" id="PF10502"/>
    </source>
</evidence>
<dbReference type="InterPro" id="IPR019533">
    <property type="entry name" value="Peptidase_S26"/>
</dbReference>
<sequence>MPRTERRLLERKERNSARKKAKIHSSPEKLSSTLLKSQRFLYSLVPRLPGRPQSFVSRSHLIAISYRLPLFLVLSYFLTDENTSPYIIQASLGPSMLPTIQFAGDIWVVETGAWERVWNRIFSRQDEGNFPTSSSYKVGDLLIWEDPKTGKRSCKRLIGLEGDEAPPPRILVVPENCVWLEGDCPLFSMDSRQYGPINANKIRGRLVFRLWPWKRNDLTNDKENAYLSSCWISRDRPVPYPSIEAYIGKRFDFYRLPSTNPTQNHAKRDTGE</sequence>
<evidence type="ECO:0000256" key="3">
    <source>
        <dbReference type="ARBA" id="ARBA00022801"/>
    </source>
</evidence>
<dbReference type="PRINTS" id="PR00727">
    <property type="entry name" value="LEADERPTASE"/>
</dbReference>
<dbReference type="GO" id="GO:0004252">
    <property type="term" value="F:serine-type endopeptidase activity"/>
    <property type="evidence" value="ECO:0007669"/>
    <property type="project" value="InterPro"/>
</dbReference>
<dbReference type="GO" id="GO:0042720">
    <property type="term" value="C:mitochondrial inner membrane peptidase complex"/>
    <property type="evidence" value="ECO:0007669"/>
    <property type="project" value="TreeGrafter"/>
</dbReference>
<feature type="compositionally biased region" description="Basic and acidic residues" evidence="8">
    <location>
        <begin position="1"/>
        <end position="16"/>
    </location>
</feature>
<evidence type="ECO:0000313" key="10">
    <source>
        <dbReference type="EMBL" id="OEU20760.1"/>
    </source>
</evidence>
<keyword evidence="3" id="KW-0378">Hydrolase</keyword>
<evidence type="ECO:0000313" key="11">
    <source>
        <dbReference type="Proteomes" id="UP000095751"/>
    </source>
</evidence>